<evidence type="ECO:0000313" key="2">
    <source>
        <dbReference type="Proteomes" id="UP000593594"/>
    </source>
</evidence>
<keyword evidence="2" id="KW-1185">Reference proteome</keyword>
<dbReference type="Proteomes" id="UP000593594">
    <property type="component" value="Chromosome"/>
</dbReference>
<dbReference type="AlphaFoldDB" id="A0A7S8HAS7"/>
<dbReference type="KEGG" id="kmn:HW532_03035"/>
<protein>
    <submittedName>
        <fullName evidence="1">Uncharacterized protein</fullName>
    </submittedName>
</protein>
<dbReference type="EMBL" id="CP058214">
    <property type="protein sequence ID" value="QPC41776.1"/>
    <property type="molecule type" value="Genomic_DNA"/>
</dbReference>
<proteinExistence type="predicted"/>
<evidence type="ECO:0000313" key="1">
    <source>
        <dbReference type="EMBL" id="QPC41776.1"/>
    </source>
</evidence>
<dbReference type="RefSeq" id="WP_213163003.1">
    <property type="nucleotide sequence ID" value="NZ_CP058214.1"/>
</dbReference>
<gene>
    <name evidence="1" type="ORF">HW532_03035</name>
</gene>
<organism evidence="1 2">
    <name type="scientific">Kaustia mangrovi</name>
    <dbReference type="NCBI Taxonomy" id="2593653"/>
    <lineage>
        <taxon>Bacteria</taxon>
        <taxon>Pseudomonadati</taxon>
        <taxon>Pseudomonadota</taxon>
        <taxon>Alphaproteobacteria</taxon>
        <taxon>Hyphomicrobiales</taxon>
        <taxon>Parvibaculaceae</taxon>
        <taxon>Kaustia</taxon>
    </lineage>
</organism>
<name>A0A7S8HAS7_9HYPH</name>
<accession>A0A7S8HAS7</accession>
<sequence>MADLLGLAPAMARLSRHLDGPSLSSLRSAARAFSGMPPTPGATLLAEAQHRASSVAAFQRRVRQDFGAQAPAGTPGRTLSDLKAVLADMDAREPATGRPALNLRDSDRTEILSSISLFSIAPEARRAVVDELLRLADDDGQVPLVSHLMKELSVPGVMSDRDRSEVFPGLLRAVRAAPDEDRTGLLTALAGRATTLVGDNPDHRGAVFEALLAEAETARPERGGVLHDAIGKVFRTVPSEAKSGCLSALLERVGGISDELFFDVSATITARLHDFEPLEQAGAFAALLSAVHNRFPDTADSLLMDFAREAPRLDETARTQAFNRMVGVLGALPPDRRLPPLGALLSELGELDSPQDQEQVFDVLLEAAPPPDDSARRDYLDMLGEVLNTLGPPLQDARQDALRDLQRQAAS</sequence>
<reference evidence="1 2" key="1">
    <citation type="submission" date="2020-06" db="EMBL/GenBank/DDBJ databases">
        <title>Genome sequence of 2 isolates from Red Sea Mangroves.</title>
        <authorList>
            <person name="Sefrji F."/>
            <person name="Michoud G."/>
            <person name="Merlino G."/>
            <person name="Daffonchio D."/>
        </authorList>
    </citation>
    <scope>NUCLEOTIDE SEQUENCE [LARGE SCALE GENOMIC DNA]</scope>
    <source>
        <strain evidence="1 2">R1DC25</strain>
    </source>
</reference>